<feature type="transmembrane region" description="Helical" evidence="6">
    <location>
        <begin position="76"/>
        <end position="109"/>
    </location>
</feature>
<evidence type="ECO:0000256" key="4">
    <source>
        <dbReference type="ARBA" id="ARBA00022989"/>
    </source>
</evidence>
<dbReference type="InterPro" id="IPR036259">
    <property type="entry name" value="MFS_trans_sf"/>
</dbReference>
<feature type="transmembrane region" description="Helical" evidence="6">
    <location>
        <begin position="12"/>
        <end position="32"/>
    </location>
</feature>
<accession>A0ABN8GJV4</accession>
<evidence type="ECO:0008006" key="9">
    <source>
        <dbReference type="Google" id="ProtNLM"/>
    </source>
</evidence>
<keyword evidence="8" id="KW-1185">Reference proteome</keyword>
<gene>
    <name evidence="7" type="ORF">PAECIP111893_03048</name>
</gene>
<evidence type="ECO:0000256" key="2">
    <source>
        <dbReference type="ARBA" id="ARBA00022475"/>
    </source>
</evidence>
<reference evidence="7" key="1">
    <citation type="submission" date="2022-01" db="EMBL/GenBank/DDBJ databases">
        <authorList>
            <person name="Criscuolo A."/>
        </authorList>
    </citation>
    <scope>NUCLEOTIDE SEQUENCE</scope>
    <source>
        <strain evidence="7">CIP111893</strain>
    </source>
</reference>
<comment type="caution">
    <text evidence="7">The sequence shown here is derived from an EMBL/GenBank/DDBJ whole genome shotgun (WGS) entry which is preliminary data.</text>
</comment>
<evidence type="ECO:0000256" key="5">
    <source>
        <dbReference type="ARBA" id="ARBA00023136"/>
    </source>
</evidence>
<evidence type="ECO:0000256" key="1">
    <source>
        <dbReference type="ARBA" id="ARBA00004651"/>
    </source>
</evidence>
<comment type="subcellular location">
    <subcellularLocation>
        <location evidence="1">Cell membrane</location>
        <topology evidence="1">Multi-pass membrane protein</topology>
    </subcellularLocation>
</comment>
<name>A0ABN8GJV4_9BACL</name>
<keyword evidence="2" id="KW-1003">Cell membrane</keyword>
<dbReference type="PANTHER" id="PTHR23513">
    <property type="entry name" value="INTEGRAL MEMBRANE EFFLUX PROTEIN-RELATED"/>
    <property type="match status" value="1"/>
</dbReference>
<dbReference type="Pfam" id="PF07690">
    <property type="entry name" value="MFS_1"/>
    <property type="match status" value="1"/>
</dbReference>
<dbReference type="Gene3D" id="1.20.1250.20">
    <property type="entry name" value="MFS general substrate transporter like domains"/>
    <property type="match status" value="1"/>
</dbReference>
<dbReference type="InterPro" id="IPR011701">
    <property type="entry name" value="MFS"/>
</dbReference>
<keyword evidence="4 6" id="KW-1133">Transmembrane helix</keyword>
<evidence type="ECO:0000313" key="8">
    <source>
        <dbReference type="Proteomes" id="UP000838686"/>
    </source>
</evidence>
<sequence length="136" mass="14485">MYLSDFLRAITVLGIAVCIFVPGTTIIIIFILTGVTSFITLFQAPALQSSIIHIVGKQHIQKASGMLSIADNIARIAGMSIGGILVAWIGGGAAVCICAATLLLSGILVMAAGHFPSPIEQNRMERPRLCWCRSCW</sequence>
<dbReference type="SUPFAM" id="SSF103473">
    <property type="entry name" value="MFS general substrate transporter"/>
    <property type="match status" value="1"/>
</dbReference>
<protein>
    <recommendedName>
        <fullName evidence="9">Major facilitator superfamily (MFS) profile domain-containing protein</fullName>
    </recommendedName>
</protein>
<organism evidence="7 8">
    <name type="scientific">Paenibacillus plantiphilus</name>
    <dbReference type="NCBI Taxonomy" id="2905650"/>
    <lineage>
        <taxon>Bacteria</taxon>
        <taxon>Bacillati</taxon>
        <taxon>Bacillota</taxon>
        <taxon>Bacilli</taxon>
        <taxon>Bacillales</taxon>
        <taxon>Paenibacillaceae</taxon>
        <taxon>Paenibacillus</taxon>
    </lineage>
</organism>
<evidence type="ECO:0000313" key="7">
    <source>
        <dbReference type="EMBL" id="CAH1209531.1"/>
    </source>
</evidence>
<dbReference type="PANTHER" id="PTHR23513:SF6">
    <property type="entry name" value="MAJOR FACILITATOR SUPERFAMILY ASSOCIATED DOMAIN-CONTAINING PROTEIN"/>
    <property type="match status" value="1"/>
</dbReference>
<dbReference type="Proteomes" id="UP000838686">
    <property type="component" value="Unassembled WGS sequence"/>
</dbReference>
<proteinExistence type="predicted"/>
<keyword evidence="5 6" id="KW-0472">Membrane</keyword>
<dbReference type="EMBL" id="CAKMMF010000016">
    <property type="protein sequence ID" value="CAH1209531.1"/>
    <property type="molecule type" value="Genomic_DNA"/>
</dbReference>
<keyword evidence="3 6" id="KW-0812">Transmembrane</keyword>
<evidence type="ECO:0000256" key="6">
    <source>
        <dbReference type="SAM" id="Phobius"/>
    </source>
</evidence>
<evidence type="ECO:0000256" key="3">
    <source>
        <dbReference type="ARBA" id="ARBA00022692"/>
    </source>
</evidence>